<reference evidence="9 10" key="1">
    <citation type="submission" date="2023-07" db="EMBL/GenBank/DDBJ databases">
        <title>Sequencing the genomes of 1000 actinobacteria strains.</title>
        <authorList>
            <person name="Klenk H.-P."/>
        </authorList>
    </citation>
    <scope>NUCLEOTIDE SEQUENCE [LARGE SCALE GENOMIC DNA]</scope>
    <source>
        <strain evidence="9 10">DSM 17163</strain>
    </source>
</reference>
<proteinExistence type="inferred from homology"/>
<dbReference type="InterPro" id="IPR028082">
    <property type="entry name" value="Peripla_BP_I"/>
</dbReference>
<dbReference type="RefSeq" id="WP_307682057.1">
    <property type="nucleotide sequence ID" value="NZ_JAUSQX010000001.1"/>
</dbReference>
<gene>
    <name evidence="9" type="ORF">J2S70_000377</name>
</gene>
<evidence type="ECO:0000256" key="2">
    <source>
        <dbReference type="ARBA" id="ARBA00008610"/>
    </source>
</evidence>
<evidence type="ECO:0000259" key="8">
    <source>
        <dbReference type="Pfam" id="PF02608"/>
    </source>
</evidence>
<dbReference type="InterPro" id="IPR003760">
    <property type="entry name" value="PnrA-like"/>
</dbReference>
<evidence type="ECO:0000313" key="9">
    <source>
        <dbReference type="EMBL" id="MDP9805795.1"/>
    </source>
</evidence>
<dbReference type="PANTHER" id="PTHR34296">
    <property type="entry name" value="TRANSCRIPTIONAL ACTIVATOR PROTEIN MED"/>
    <property type="match status" value="1"/>
</dbReference>
<dbReference type="SUPFAM" id="SSF53822">
    <property type="entry name" value="Periplasmic binding protein-like I"/>
    <property type="match status" value="1"/>
</dbReference>
<keyword evidence="4 7" id="KW-0732">Signal</keyword>
<evidence type="ECO:0000256" key="3">
    <source>
        <dbReference type="ARBA" id="ARBA00022475"/>
    </source>
</evidence>
<evidence type="ECO:0000256" key="5">
    <source>
        <dbReference type="ARBA" id="ARBA00023136"/>
    </source>
</evidence>
<evidence type="ECO:0000256" key="6">
    <source>
        <dbReference type="ARBA" id="ARBA00023288"/>
    </source>
</evidence>
<dbReference type="CDD" id="cd06354">
    <property type="entry name" value="PBP1_PrnA-like"/>
    <property type="match status" value="1"/>
</dbReference>
<comment type="subcellular location">
    <subcellularLocation>
        <location evidence="1">Cell membrane</location>
        <topology evidence="1">Lipid-anchor</topology>
    </subcellularLocation>
</comment>
<evidence type="ECO:0000313" key="10">
    <source>
        <dbReference type="Proteomes" id="UP001243212"/>
    </source>
</evidence>
<dbReference type="Pfam" id="PF02608">
    <property type="entry name" value="Bmp"/>
    <property type="match status" value="1"/>
</dbReference>
<dbReference type="PROSITE" id="PS51257">
    <property type="entry name" value="PROKAR_LIPOPROTEIN"/>
    <property type="match status" value="1"/>
</dbReference>
<feature type="chain" id="PRO_5045842125" evidence="7">
    <location>
        <begin position="23"/>
        <end position="364"/>
    </location>
</feature>
<dbReference type="Gene3D" id="3.40.50.2300">
    <property type="match status" value="2"/>
</dbReference>
<evidence type="ECO:0000256" key="7">
    <source>
        <dbReference type="SAM" id="SignalP"/>
    </source>
</evidence>
<protein>
    <submittedName>
        <fullName evidence="9">Basic membrane protein A</fullName>
    </submittedName>
</protein>
<organism evidence="9 10">
    <name type="scientific">Trueperella bonasi</name>
    <dbReference type="NCBI Taxonomy" id="312286"/>
    <lineage>
        <taxon>Bacteria</taxon>
        <taxon>Bacillati</taxon>
        <taxon>Actinomycetota</taxon>
        <taxon>Actinomycetes</taxon>
        <taxon>Actinomycetales</taxon>
        <taxon>Actinomycetaceae</taxon>
        <taxon>Trueperella</taxon>
    </lineage>
</organism>
<dbReference type="EMBL" id="JAUSQX010000001">
    <property type="protein sequence ID" value="MDP9805795.1"/>
    <property type="molecule type" value="Genomic_DNA"/>
</dbReference>
<dbReference type="PANTHER" id="PTHR34296:SF2">
    <property type="entry name" value="ABC TRANSPORTER GUANOSINE-BINDING PROTEIN NUPN"/>
    <property type="match status" value="1"/>
</dbReference>
<keyword evidence="10" id="KW-1185">Reference proteome</keyword>
<feature type="domain" description="ABC transporter substrate-binding protein PnrA-like" evidence="8">
    <location>
        <begin position="53"/>
        <end position="359"/>
    </location>
</feature>
<sequence length="364" mass="37814">MRNLKKFAAVAAATMLALSACSNGDGDGGNAGSAEGGSSAGASSDYKACIISDAGGWDDRSFNESAYNGLMAAKDAHGIEYNTAESQSDSDFQPNVDAMVSDGCDMIIGVGFLLKDPLEAAAQANPDLQFGLVDSTFSEDTNLENARALVFNTAEAAFLAGYLAAGVTESGTVATFGGMQIPSVTIFMDGFVDGVAYYNEQKGTDVKVLGWDKEAQTGAMTNSFDDQTLGKQQAQQFLDQGADVIMPVAGPVGLGAAAAIQESGDAYFIGVDSDWHETAPDYADFILTSVMKEISASVEDTVAAGVNGKFSAEPYIGTLENGGVGLAPYHDLDAEVSDELKKEIEEISQKIKSGEIVVESPNAP</sequence>
<keyword evidence="3" id="KW-1003">Cell membrane</keyword>
<dbReference type="Proteomes" id="UP001243212">
    <property type="component" value="Unassembled WGS sequence"/>
</dbReference>
<name>A0ABT9NEJ8_9ACTO</name>
<evidence type="ECO:0000256" key="4">
    <source>
        <dbReference type="ARBA" id="ARBA00022729"/>
    </source>
</evidence>
<comment type="similarity">
    <text evidence="2">Belongs to the BMP lipoprotein family.</text>
</comment>
<feature type="signal peptide" evidence="7">
    <location>
        <begin position="1"/>
        <end position="22"/>
    </location>
</feature>
<dbReference type="InterPro" id="IPR050957">
    <property type="entry name" value="BMP_lipoprotein"/>
</dbReference>
<keyword evidence="6" id="KW-0449">Lipoprotein</keyword>
<accession>A0ABT9NEJ8</accession>
<comment type="caution">
    <text evidence="9">The sequence shown here is derived from an EMBL/GenBank/DDBJ whole genome shotgun (WGS) entry which is preliminary data.</text>
</comment>
<evidence type="ECO:0000256" key="1">
    <source>
        <dbReference type="ARBA" id="ARBA00004193"/>
    </source>
</evidence>
<keyword evidence="5" id="KW-0472">Membrane</keyword>